<evidence type="ECO:0000313" key="3">
    <source>
        <dbReference type="Proteomes" id="UP001059596"/>
    </source>
</evidence>
<gene>
    <name evidence="2" type="ORF">M5D96_003711</name>
</gene>
<dbReference type="Proteomes" id="UP001059596">
    <property type="component" value="Unassembled WGS sequence"/>
</dbReference>
<feature type="compositionally biased region" description="Low complexity" evidence="1">
    <location>
        <begin position="202"/>
        <end position="250"/>
    </location>
</feature>
<dbReference type="AlphaFoldDB" id="A0A9P9YTC6"/>
<feature type="compositionally biased region" description="Low complexity" evidence="1">
    <location>
        <begin position="273"/>
        <end position="298"/>
    </location>
</feature>
<organism evidence="2 3">
    <name type="scientific">Drosophila gunungcola</name>
    <name type="common">fruit fly</name>
    <dbReference type="NCBI Taxonomy" id="103775"/>
    <lineage>
        <taxon>Eukaryota</taxon>
        <taxon>Metazoa</taxon>
        <taxon>Ecdysozoa</taxon>
        <taxon>Arthropoda</taxon>
        <taxon>Hexapoda</taxon>
        <taxon>Insecta</taxon>
        <taxon>Pterygota</taxon>
        <taxon>Neoptera</taxon>
        <taxon>Endopterygota</taxon>
        <taxon>Diptera</taxon>
        <taxon>Brachycera</taxon>
        <taxon>Muscomorpha</taxon>
        <taxon>Ephydroidea</taxon>
        <taxon>Drosophilidae</taxon>
        <taxon>Drosophila</taxon>
        <taxon>Sophophora</taxon>
    </lineage>
</organism>
<dbReference type="EMBL" id="JAMKOV010000002">
    <property type="protein sequence ID" value="KAI8042398.1"/>
    <property type="molecule type" value="Genomic_DNA"/>
</dbReference>
<evidence type="ECO:0000313" key="2">
    <source>
        <dbReference type="EMBL" id="KAI8042398.1"/>
    </source>
</evidence>
<comment type="caution">
    <text evidence="2">The sequence shown here is derived from an EMBL/GenBank/DDBJ whole genome shotgun (WGS) entry which is preliminary data.</text>
</comment>
<accession>A0A9P9YTC6</accession>
<feature type="compositionally biased region" description="Polar residues" evidence="1">
    <location>
        <begin position="185"/>
        <end position="201"/>
    </location>
</feature>
<sequence>MPNEVDLMGNIEENEVREKIKINQEKFVTTVKPTTVRPNQGTTADFTGKLLADQDDLITEIESKFQLHETTTIRPRTSTSTTISPTRQHPGHTFIDRRVKKSFEFPMQHRASDVMAMPHIDFANTKFQQDADPPAASHPEFSTTKFYNSKELYNEMLLHNKRKLMKAAAKAEGSSPIKSAEDTTRVTTNLNVTPEGQTFNPTTSTASGTTSSATTPITTTTTVTESATTTTTTTSTTTTGSSTTTNGKYQKQLKRAKLLLKALTPPPKSSDKTTAAGESPSSTSTSTTTTATLLASARTRTRTRTHPPSYPPANPTKAASKPIARPRILSRLQEKINSLECEIPPVPQDSHLWRGNETHELLLPIVTTEHCRPDEHCIPNVLTWRGEAEIQSGDILIVEINDAMLNPSHEPNNTSSAVHATQVYQVTRSGHEHCDVTEGVLLDITPLVVDGRKLVTLYDKDLT</sequence>
<protein>
    <submittedName>
        <fullName evidence="2">Uncharacterized protein</fullName>
    </submittedName>
</protein>
<evidence type="ECO:0000256" key="1">
    <source>
        <dbReference type="SAM" id="MobiDB-lite"/>
    </source>
</evidence>
<proteinExistence type="predicted"/>
<name>A0A9P9YTC6_9MUSC</name>
<keyword evidence="3" id="KW-1185">Reference proteome</keyword>
<reference evidence="2" key="1">
    <citation type="journal article" date="2023" name="Genome Biol. Evol.">
        <title>Long-read-based Genome Assembly of Drosophila gunungcola Reveals Fewer Chemosensory Genes in Flower-breeding Species.</title>
        <authorList>
            <person name="Negi A."/>
            <person name="Liao B.Y."/>
            <person name="Yeh S.D."/>
        </authorList>
    </citation>
    <scope>NUCLEOTIDE SEQUENCE</scope>
    <source>
        <strain evidence="2">Sukarami</strain>
    </source>
</reference>
<feature type="region of interest" description="Disordered" evidence="1">
    <location>
        <begin position="169"/>
        <end position="324"/>
    </location>
</feature>